<sequence length="32" mass="3756">MFLIHMRDACTSPISKQSWSQALETYWDLPAE</sequence>
<evidence type="ECO:0000313" key="1">
    <source>
        <dbReference type="EMBL" id="QAT82866.1"/>
    </source>
</evidence>
<accession>A0A410RLW6</accession>
<proteinExistence type="predicted"/>
<organism evidence="1 2">
    <name type="scientific">Corallococcus coralloides</name>
    <name type="common">Myxococcus coralloides</name>
    <dbReference type="NCBI Taxonomy" id="184914"/>
    <lineage>
        <taxon>Bacteria</taxon>
        <taxon>Pseudomonadati</taxon>
        <taxon>Myxococcota</taxon>
        <taxon>Myxococcia</taxon>
        <taxon>Myxococcales</taxon>
        <taxon>Cystobacterineae</taxon>
        <taxon>Myxococcaceae</taxon>
        <taxon>Corallococcus</taxon>
    </lineage>
</organism>
<reference evidence="1 2" key="1">
    <citation type="submission" date="2018-12" db="EMBL/GenBank/DDBJ databases">
        <title>Complete Genome Sequence of the Corallopyronin A producing Myxobacterium Corallococcus coralloides B035.</title>
        <authorList>
            <person name="Bouhired S.M."/>
            <person name="Rupp O."/>
            <person name="Blom J."/>
            <person name="Schaeberle T.F."/>
            <person name="Kehraus S."/>
            <person name="Schiefer A."/>
            <person name="Pfarr K."/>
            <person name="Goesmann A."/>
            <person name="Hoerauf A."/>
            <person name="Koenig G.M."/>
        </authorList>
    </citation>
    <scope>NUCLEOTIDE SEQUENCE [LARGE SCALE GENOMIC DNA]</scope>
    <source>
        <strain evidence="1 2">B035</strain>
    </source>
</reference>
<name>A0A410RLW6_CORCK</name>
<gene>
    <name evidence="1" type="ORF">EJ065_1262</name>
</gene>
<dbReference type="AlphaFoldDB" id="A0A410RLW6"/>
<dbReference type="EMBL" id="CP034669">
    <property type="protein sequence ID" value="QAT82866.1"/>
    <property type="molecule type" value="Genomic_DNA"/>
</dbReference>
<dbReference type="Proteomes" id="UP000288758">
    <property type="component" value="Chromosome"/>
</dbReference>
<protein>
    <submittedName>
        <fullName evidence="1">Uncharacterized protein</fullName>
    </submittedName>
</protein>
<evidence type="ECO:0000313" key="2">
    <source>
        <dbReference type="Proteomes" id="UP000288758"/>
    </source>
</evidence>